<evidence type="ECO:0000256" key="2">
    <source>
        <dbReference type="SAM" id="Phobius"/>
    </source>
</evidence>
<dbReference type="InterPro" id="IPR007844">
    <property type="entry name" value="AsmA"/>
</dbReference>
<keyword evidence="5" id="KW-1185">Reference proteome</keyword>
<dbReference type="InParanoid" id="W0DPJ0"/>
<dbReference type="eggNOG" id="COG2982">
    <property type="taxonomic scope" value="Bacteria"/>
</dbReference>
<dbReference type="Pfam" id="PF05170">
    <property type="entry name" value="AsmA"/>
    <property type="match status" value="1"/>
</dbReference>
<sequence length="584" mass="65788">MSVADATSSSSDLSTPQTRPPRHPVVRWFKAIAIIIATLIIFVVAAFYIALHLIDFNKYQPLIANELNQKLGIEAEFNGEVRAQKWPFAMQADQLTLQGEWQDYWWRAEIEDVKIKLSLNDLVRQQQANPVGIEWLVSTLSWGELGQEQPIASINDWQGEAGMSQLDQQAWFIDMQFYLAEKLQRIQINPLAYDKSTQTLSWQELVWRQGHQAEKVMTAQGSITWQPSLNWSLSANLVNLNPRELTEVFGAHWPNFVAEDAFTRLSGQLDTRGEPQSWSLDMAPLTLDQTQLTGQIEFRDQVKLQLGLSLDELNMDFYRAHSSLQPGETYLPIAVPVTTLRETPFEGKLAINSLRLWGGHYQNIQASMSGEAGLVELNPLRVDLYQGHWAGDMLIDVTGDTPAFGLNWHWHEVMIGDWLAAIMDYRDLSGQLNGQARIQTAGSNEQALKYNAQGQFELQLLNGEYRGLDLNRLLMAQIPQAGDTTVFQQLTVSGQIVDGVMTVRPIQLASTNFDISGHGQVHLPTSLTRGQLILDYKQPPTPLGFLAGAKLPVEMDGPLLAPRWFIDSREVLQHNNLLDLFIGH</sequence>
<keyword evidence="2" id="KW-0472">Membrane</keyword>
<gene>
    <name evidence="4" type="ORF">THIAE_00225</name>
</gene>
<dbReference type="KEGG" id="tao:THIAE_00225"/>
<accession>W0DPJ0</accession>
<evidence type="ECO:0000259" key="3">
    <source>
        <dbReference type="Pfam" id="PF05170"/>
    </source>
</evidence>
<dbReference type="HOGENOM" id="CLU_466859_0_0_6"/>
<keyword evidence="2" id="KW-1133">Transmembrane helix</keyword>
<proteinExistence type="predicted"/>
<name>W0DPJ0_9GAMM</name>
<evidence type="ECO:0000313" key="5">
    <source>
        <dbReference type="Proteomes" id="UP000005380"/>
    </source>
</evidence>
<dbReference type="EMBL" id="CP007030">
    <property type="protein sequence ID" value="AHF00377.1"/>
    <property type="molecule type" value="Genomic_DNA"/>
</dbReference>
<dbReference type="PANTHER" id="PTHR30441">
    <property type="entry name" value="DUF748 DOMAIN-CONTAINING PROTEIN"/>
    <property type="match status" value="1"/>
</dbReference>
<dbReference type="STRING" id="717772.THIAE_00225"/>
<dbReference type="GO" id="GO:0005886">
    <property type="term" value="C:plasma membrane"/>
    <property type="evidence" value="ECO:0007669"/>
    <property type="project" value="TreeGrafter"/>
</dbReference>
<feature type="transmembrane region" description="Helical" evidence="2">
    <location>
        <begin position="28"/>
        <end position="51"/>
    </location>
</feature>
<dbReference type="OrthoDB" id="5610455at2"/>
<reference evidence="4 5" key="1">
    <citation type="submission" date="2013-12" db="EMBL/GenBank/DDBJ databases">
        <authorList>
            <consortium name="DOE Joint Genome Institute"/>
            <person name="Kappler U."/>
            <person name="Huntemann M."/>
            <person name="Han J."/>
            <person name="Chen A."/>
            <person name="Kyrpides N."/>
            <person name="Mavromatis K."/>
            <person name="Markowitz V."/>
            <person name="Palaniappan K."/>
            <person name="Ivanova N."/>
            <person name="Schaumberg A."/>
            <person name="Pati A."/>
            <person name="Liolios K."/>
            <person name="Nordberg H.P."/>
            <person name="Cantor M.N."/>
            <person name="Hua S.X."/>
            <person name="Woyke T."/>
        </authorList>
    </citation>
    <scope>NUCLEOTIDE SEQUENCE [LARGE SCALE GENOMIC DNA]</scope>
    <source>
        <strain evidence="5">AL2</strain>
    </source>
</reference>
<evidence type="ECO:0000256" key="1">
    <source>
        <dbReference type="SAM" id="MobiDB-lite"/>
    </source>
</evidence>
<dbReference type="PANTHER" id="PTHR30441:SF4">
    <property type="entry name" value="PROTEIN ASMA"/>
    <property type="match status" value="1"/>
</dbReference>
<keyword evidence="2" id="KW-0812">Transmembrane</keyword>
<feature type="region of interest" description="Disordered" evidence="1">
    <location>
        <begin position="1"/>
        <end position="21"/>
    </location>
</feature>
<dbReference type="GO" id="GO:0090313">
    <property type="term" value="P:regulation of protein targeting to membrane"/>
    <property type="evidence" value="ECO:0007669"/>
    <property type="project" value="TreeGrafter"/>
</dbReference>
<feature type="domain" description="AsmA" evidence="3">
    <location>
        <begin position="349"/>
        <end position="505"/>
    </location>
</feature>
<dbReference type="Proteomes" id="UP000005380">
    <property type="component" value="Chromosome"/>
</dbReference>
<dbReference type="InterPro" id="IPR052894">
    <property type="entry name" value="AsmA-related"/>
</dbReference>
<protein>
    <submittedName>
        <fullName evidence="4">Membrane assembly protein AsmA</fullName>
    </submittedName>
</protein>
<organism evidence="4 5">
    <name type="scientific">Thiomicrospira aerophila AL3</name>
    <dbReference type="NCBI Taxonomy" id="717772"/>
    <lineage>
        <taxon>Bacteria</taxon>
        <taxon>Pseudomonadati</taxon>
        <taxon>Pseudomonadota</taxon>
        <taxon>Gammaproteobacteria</taxon>
        <taxon>Thiotrichales</taxon>
        <taxon>Piscirickettsiaceae</taxon>
        <taxon>Thiomicrospira</taxon>
    </lineage>
</organism>
<evidence type="ECO:0000313" key="4">
    <source>
        <dbReference type="EMBL" id="AHF00377.1"/>
    </source>
</evidence>
<dbReference type="RefSeq" id="WP_006459714.1">
    <property type="nucleotide sequence ID" value="NZ_CP007030.1"/>
</dbReference>
<dbReference type="AlphaFoldDB" id="W0DPJ0"/>
<feature type="compositionally biased region" description="Low complexity" evidence="1">
    <location>
        <begin position="1"/>
        <end position="15"/>
    </location>
</feature>